<gene>
    <name evidence="1" type="ORF">H9K76_09400</name>
</gene>
<dbReference type="AlphaFoldDB" id="A0A7G9RTR0"/>
<evidence type="ECO:0000313" key="2">
    <source>
        <dbReference type="Proteomes" id="UP000515811"/>
    </source>
</evidence>
<dbReference type="EMBL" id="CP060714">
    <property type="protein sequence ID" value="QNN58985.1"/>
    <property type="molecule type" value="Genomic_DNA"/>
</dbReference>
<organism evidence="1 2">
    <name type="scientific">Diaphorobacter ruginosibacter</name>
    <dbReference type="NCBI Taxonomy" id="1715720"/>
    <lineage>
        <taxon>Bacteria</taxon>
        <taxon>Pseudomonadati</taxon>
        <taxon>Pseudomonadota</taxon>
        <taxon>Betaproteobacteria</taxon>
        <taxon>Burkholderiales</taxon>
        <taxon>Comamonadaceae</taxon>
        <taxon>Diaphorobacter</taxon>
    </lineage>
</organism>
<reference evidence="1 2" key="1">
    <citation type="submission" date="2020-08" db="EMBL/GenBank/DDBJ databases">
        <title>Genome sequence of Diaphorobacter ruginosibacter DSM 27467T.</title>
        <authorList>
            <person name="Hyun D.-W."/>
            <person name="Bae J.-W."/>
        </authorList>
    </citation>
    <scope>NUCLEOTIDE SEQUENCE [LARGE SCALE GENOMIC DNA]</scope>
    <source>
        <strain evidence="1 2">DSM 27467</strain>
    </source>
</reference>
<name>A0A7G9RTR0_9BURK</name>
<accession>A0A7G9RTR0</accession>
<dbReference type="KEGG" id="drg:H9K76_09400"/>
<evidence type="ECO:0000313" key="1">
    <source>
        <dbReference type="EMBL" id="QNN58985.1"/>
    </source>
</evidence>
<protein>
    <submittedName>
        <fullName evidence="1">Uncharacterized protein</fullName>
    </submittedName>
</protein>
<dbReference type="RefSeq" id="WP_187599818.1">
    <property type="nucleotide sequence ID" value="NZ_CP060714.1"/>
</dbReference>
<sequence length="134" mass="14246">MKTLNVDSSMRALIGGAFYPSGHTMVMYATEQQARGSAEKLFANGFTGDDVYFVPPADVLAQIGPTVQHTDEPLPSAGTDGATAREFIERAGQGQYGLLVATPGDAAAARLKAVLDEAGYEIARRYYSLAIEDL</sequence>
<dbReference type="Proteomes" id="UP000515811">
    <property type="component" value="Chromosome"/>
</dbReference>
<keyword evidence="2" id="KW-1185">Reference proteome</keyword>
<proteinExistence type="predicted"/>